<dbReference type="Gene3D" id="3.10.450.50">
    <property type="match status" value="1"/>
</dbReference>
<evidence type="ECO:0000313" key="4">
    <source>
        <dbReference type="Proteomes" id="UP000664859"/>
    </source>
</evidence>
<accession>A0A835ZB51</accession>
<dbReference type="AlphaFoldDB" id="A0A835ZB51"/>
<name>A0A835ZB51_9STRA</name>
<feature type="domain" description="YchJ-like middle NTF2-like" evidence="2">
    <location>
        <begin position="82"/>
        <end position="190"/>
    </location>
</feature>
<keyword evidence="4" id="KW-1185">Reference proteome</keyword>
<reference evidence="3" key="1">
    <citation type="submission" date="2021-02" db="EMBL/GenBank/DDBJ databases">
        <title>First Annotated Genome of the Yellow-green Alga Tribonema minus.</title>
        <authorList>
            <person name="Mahan K.M."/>
        </authorList>
    </citation>
    <scope>NUCLEOTIDE SEQUENCE</scope>
    <source>
        <strain evidence="3">UTEX B ZZ1240</strain>
    </source>
</reference>
<feature type="region of interest" description="Disordered" evidence="1">
    <location>
        <begin position="1"/>
        <end position="30"/>
    </location>
</feature>
<dbReference type="EMBL" id="JAFCMP010000057">
    <property type="protein sequence ID" value="KAG5189179.1"/>
    <property type="molecule type" value="Genomic_DNA"/>
</dbReference>
<dbReference type="InterPro" id="IPR048469">
    <property type="entry name" value="YchJ-like_M"/>
</dbReference>
<dbReference type="Proteomes" id="UP000664859">
    <property type="component" value="Unassembled WGS sequence"/>
</dbReference>
<evidence type="ECO:0000259" key="2">
    <source>
        <dbReference type="Pfam" id="PF17775"/>
    </source>
</evidence>
<dbReference type="Pfam" id="PF17775">
    <property type="entry name" value="YchJ_M-like"/>
    <property type="match status" value="1"/>
</dbReference>
<feature type="compositionally biased region" description="Gly residues" evidence="1">
    <location>
        <begin position="15"/>
        <end position="25"/>
    </location>
</feature>
<proteinExistence type="predicted"/>
<dbReference type="OrthoDB" id="539593at2759"/>
<dbReference type="InterPro" id="IPR032710">
    <property type="entry name" value="NTF2-like_dom_sf"/>
</dbReference>
<evidence type="ECO:0000313" key="3">
    <source>
        <dbReference type="EMBL" id="KAG5189179.1"/>
    </source>
</evidence>
<comment type="caution">
    <text evidence="3">The sequence shown here is derived from an EMBL/GenBank/DDBJ whole genome shotgun (WGS) entry which is preliminary data.</text>
</comment>
<dbReference type="SUPFAM" id="SSF54427">
    <property type="entry name" value="NTF2-like"/>
    <property type="match status" value="1"/>
</dbReference>
<evidence type="ECO:0000256" key="1">
    <source>
        <dbReference type="SAM" id="MobiDB-lite"/>
    </source>
</evidence>
<gene>
    <name evidence="3" type="ORF">JKP88DRAFT_347771</name>
</gene>
<protein>
    <recommendedName>
        <fullName evidence="2">YchJ-like middle NTF2-like domain-containing protein</fullName>
    </recommendedName>
</protein>
<sequence>MAPTDDSRFDPLLGELGGTKGGAAGRGERERDKIKLGDIFRAPWSRKPPPKSQLPRDRMPKDINAALCICGSGLTYDDALQPTELLRARFAAFAYRLPLFIMKTTARGGSEWKGDQGAWVAEILEFCDDYRFLGLDIGPERKAGVNVAYLTFTASLELSERPVRGQVTQVDFTERSRFVKEGARWMYEGGSLLEVSRVNKSTRLDNGSGGGGGSSGGEWCCSGAAAISCVRAAQGVRHMRCSGGGGCLDAAAEAQLLCTPGPSVTVSALVSMLAASDAVDVHQTHAARA</sequence>
<organism evidence="3 4">
    <name type="scientific">Tribonema minus</name>
    <dbReference type="NCBI Taxonomy" id="303371"/>
    <lineage>
        <taxon>Eukaryota</taxon>
        <taxon>Sar</taxon>
        <taxon>Stramenopiles</taxon>
        <taxon>Ochrophyta</taxon>
        <taxon>PX clade</taxon>
        <taxon>Xanthophyceae</taxon>
        <taxon>Tribonematales</taxon>
        <taxon>Tribonemataceae</taxon>
        <taxon>Tribonema</taxon>
    </lineage>
</organism>